<dbReference type="EMBL" id="CCYD01000524">
    <property type="protein sequence ID" value="CEG41065.1"/>
    <property type="molecule type" value="Genomic_DNA"/>
</dbReference>
<feature type="compositionally biased region" description="Polar residues" evidence="1">
    <location>
        <begin position="1"/>
        <end position="11"/>
    </location>
</feature>
<dbReference type="RefSeq" id="XP_024577434.1">
    <property type="nucleotide sequence ID" value="XM_024726793.1"/>
</dbReference>
<proteinExistence type="predicted"/>
<accession>A0A0P1AJ32</accession>
<keyword evidence="3" id="KW-1185">Reference proteome</keyword>
<feature type="region of interest" description="Disordered" evidence="1">
    <location>
        <begin position="1"/>
        <end position="30"/>
    </location>
</feature>
<reference evidence="3" key="1">
    <citation type="submission" date="2014-09" db="EMBL/GenBank/DDBJ databases">
        <authorList>
            <person name="Sharma Rahul"/>
            <person name="Thines Marco"/>
        </authorList>
    </citation>
    <scope>NUCLEOTIDE SEQUENCE [LARGE SCALE GENOMIC DNA]</scope>
</reference>
<dbReference type="GeneID" id="36406289"/>
<protein>
    <submittedName>
        <fullName evidence="2">Uncharacterized protein</fullName>
    </submittedName>
</protein>
<sequence>MQTVDSSSTAVKPNVEMVDSSVDARPQMSDFQTSTKIIETEDQVSSKDWIQTIFKDKPNWTSLT</sequence>
<evidence type="ECO:0000313" key="3">
    <source>
        <dbReference type="Proteomes" id="UP000054928"/>
    </source>
</evidence>
<evidence type="ECO:0000313" key="2">
    <source>
        <dbReference type="EMBL" id="CEG41065.1"/>
    </source>
</evidence>
<name>A0A0P1AJ32_PLAHL</name>
<organism evidence="2 3">
    <name type="scientific">Plasmopara halstedii</name>
    <name type="common">Downy mildew of sunflower</name>
    <dbReference type="NCBI Taxonomy" id="4781"/>
    <lineage>
        <taxon>Eukaryota</taxon>
        <taxon>Sar</taxon>
        <taxon>Stramenopiles</taxon>
        <taxon>Oomycota</taxon>
        <taxon>Peronosporomycetes</taxon>
        <taxon>Peronosporales</taxon>
        <taxon>Peronosporaceae</taxon>
        <taxon>Plasmopara</taxon>
    </lineage>
</organism>
<dbReference type="Proteomes" id="UP000054928">
    <property type="component" value="Unassembled WGS sequence"/>
</dbReference>
<evidence type="ECO:0000256" key="1">
    <source>
        <dbReference type="SAM" id="MobiDB-lite"/>
    </source>
</evidence>
<dbReference type="AlphaFoldDB" id="A0A0P1AJ32"/>